<dbReference type="PRINTS" id="PR00834">
    <property type="entry name" value="PROTEASES2C"/>
</dbReference>
<feature type="domain" description="PDZ" evidence="4">
    <location>
        <begin position="255"/>
        <end position="338"/>
    </location>
</feature>
<dbReference type="Gene3D" id="2.30.42.10">
    <property type="match status" value="1"/>
</dbReference>
<dbReference type="InterPro" id="IPR009003">
    <property type="entry name" value="Peptidase_S1_PA"/>
</dbReference>
<dbReference type="Proteomes" id="UP000318081">
    <property type="component" value="Chromosome"/>
</dbReference>
<organism evidence="5 6">
    <name type="scientific">Stieleria magnilauensis</name>
    <dbReference type="NCBI Taxonomy" id="2527963"/>
    <lineage>
        <taxon>Bacteria</taxon>
        <taxon>Pseudomonadati</taxon>
        <taxon>Planctomycetota</taxon>
        <taxon>Planctomycetia</taxon>
        <taxon>Pirellulales</taxon>
        <taxon>Pirellulaceae</taxon>
        <taxon>Stieleria</taxon>
    </lineage>
</organism>
<dbReference type="PROSITE" id="PS50106">
    <property type="entry name" value="PDZ"/>
    <property type="match status" value="1"/>
</dbReference>
<dbReference type="Pfam" id="PF13365">
    <property type="entry name" value="Trypsin_2"/>
    <property type="match status" value="1"/>
</dbReference>
<dbReference type="InterPro" id="IPR001478">
    <property type="entry name" value="PDZ"/>
</dbReference>
<accession>A0ABX5XXL0</accession>
<name>A0ABX5XXL0_9BACT</name>
<dbReference type="InterPro" id="IPR001940">
    <property type="entry name" value="Peptidase_S1C"/>
</dbReference>
<gene>
    <name evidence="5" type="primary">htrA_2</name>
    <name evidence="5" type="ORF">TBK1r_57730</name>
</gene>
<sequence>MMPTRLPSPTLAAPLHRLACLLAGLLTWLPITAEALAQPPTAPITREVQQRVVKIYGAGGIKGLEAYQSGFLVSPEGHIATAWSYVLDVEPIVVLDDGRRFESTIVGIEPALELAVLKVDASDLPYFEVDKELHAQWGDPILAVSNLFNIAAGNEPASVMQGTIAAVTNLDARRGTFQTPYRGKVLILDLIANNPGAAGGAVVDGEGRLIGMLGKELRDSGTGVWLNYALPIDALRTALGDIIAGRTTTVPKEENPVLRRDQSHNLTTLGLVLVPNVLESTPAYIDAVAPDSPAADAKLRPDDLILLLEGQRVGDQQTLIDLLRRIDRRDAVSITIQRGNEVLPIRLQP</sequence>
<comment type="similarity">
    <text evidence="1">Belongs to the peptidase S1C family.</text>
</comment>
<evidence type="ECO:0000259" key="4">
    <source>
        <dbReference type="PROSITE" id="PS50106"/>
    </source>
</evidence>
<protein>
    <submittedName>
        <fullName evidence="5">Serine protease HtrA</fullName>
    </submittedName>
</protein>
<dbReference type="SMART" id="SM00228">
    <property type="entry name" value="PDZ"/>
    <property type="match status" value="1"/>
</dbReference>
<dbReference type="InterPro" id="IPR036034">
    <property type="entry name" value="PDZ_sf"/>
</dbReference>
<keyword evidence="6" id="KW-1185">Reference proteome</keyword>
<dbReference type="Pfam" id="PF13180">
    <property type="entry name" value="PDZ_2"/>
    <property type="match status" value="1"/>
</dbReference>
<dbReference type="InterPro" id="IPR043504">
    <property type="entry name" value="Peptidase_S1_PA_chymotrypsin"/>
</dbReference>
<reference evidence="5 6" key="1">
    <citation type="submission" date="2019-02" db="EMBL/GenBank/DDBJ databases">
        <title>Deep-cultivation of Planctomycetes and their phenomic and genomic characterization uncovers novel biology.</title>
        <authorList>
            <person name="Wiegand S."/>
            <person name="Jogler M."/>
            <person name="Boedeker C."/>
            <person name="Pinto D."/>
            <person name="Vollmers J."/>
            <person name="Rivas-Marin E."/>
            <person name="Kohn T."/>
            <person name="Peeters S.H."/>
            <person name="Heuer A."/>
            <person name="Rast P."/>
            <person name="Oberbeckmann S."/>
            <person name="Bunk B."/>
            <person name="Jeske O."/>
            <person name="Meyerdierks A."/>
            <person name="Storesund J.E."/>
            <person name="Kallscheuer N."/>
            <person name="Luecker S."/>
            <person name="Lage O.M."/>
            <person name="Pohl T."/>
            <person name="Merkel B.J."/>
            <person name="Hornburger P."/>
            <person name="Mueller R.-W."/>
            <person name="Bruemmer F."/>
            <person name="Labrenz M."/>
            <person name="Spormann A.M."/>
            <person name="Op den Camp H."/>
            <person name="Overmann J."/>
            <person name="Amann R."/>
            <person name="Jetten M.S.M."/>
            <person name="Mascher T."/>
            <person name="Medema M.H."/>
            <person name="Devos D.P."/>
            <person name="Kaster A.-K."/>
            <person name="Ovreas L."/>
            <person name="Rohde M."/>
            <person name="Galperin M.Y."/>
            <person name="Jogler C."/>
        </authorList>
    </citation>
    <scope>NUCLEOTIDE SEQUENCE [LARGE SCALE GENOMIC DNA]</scope>
    <source>
        <strain evidence="5 6">TBK1r</strain>
    </source>
</reference>
<dbReference type="SUPFAM" id="SSF50156">
    <property type="entry name" value="PDZ domain-like"/>
    <property type="match status" value="1"/>
</dbReference>
<dbReference type="PANTHER" id="PTHR43343:SF3">
    <property type="entry name" value="PROTEASE DO-LIKE 8, CHLOROPLASTIC"/>
    <property type="match status" value="1"/>
</dbReference>
<dbReference type="PANTHER" id="PTHR43343">
    <property type="entry name" value="PEPTIDASE S12"/>
    <property type="match status" value="1"/>
</dbReference>
<keyword evidence="3" id="KW-0378">Hydrolase</keyword>
<dbReference type="InterPro" id="IPR051201">
    <property type="entry name" value="Chloro_Bact_Ser_Proteases"/>
</dbReference>
<keyword evidence="2 5" id="KW-0645">Protease</keyword>
<dbReference type="GO" id="GO:0006508">
    <property type="term" value="P:proteolysis"/>
    <property type="evidence" value="ECO:0007669"/>
    <property type="project" value="UniProtKB-KW"/>
</dbReference>
<dbReference type="GO" id="GO:0008233">
    <property type="term" value="F:peptidase activity"/>
    <property type="evidence" value="ECO:0007669"/>
    <property type="project" value="UniProtKB-KW"/>
</dbReference>
<dbReference type="SUPFAM" id="SSF50494">
    <property type="entry name" value="Trypsin-like serine proteases"/>
    <property type="match status" value="1"/>
</dbReference>
<evidence type="ECO:0000313" key="5">
    <source>
        <dbReference type="EMBL" id="QDV86753.1"/>
    </source>
</evidence>
<evidence type="ECO:0000256" key="3">
    <source>
        <dbReference type="ARBA" id="ARBA00022801"/>
    </source>
</evidence>
<dbReference type="RefSeq" id="WP_145218128.1">
    <property type="nucleotide sequence ID" value="NZ_CP036432.1"/>
</dbReference>
<evidence type="ECO:0000256" key="1">
    <source>
        <dbReference type="ARBA" id="ARBA00010541"/>
    </source>
</evidence>
<evidence type="ECO:0000313" key="6">
    <source>
        <dbReference type="Proteomes" id="UP000318081"/>
    </source>
</evidence>
<dbReference type="Gene3D" id="2.40.10.10">
    <property type="entry name" value="Trypsin-like serine proteases"/>
    <property type="match status" value="2"/>
</dbReference>
<evidence type="ECO:0000256" key="2">
    <source>
        <dbReference type="ARBA" id="ARBA00022670"/>
    </source>
</evidence>
<proteinExistence type="inferred from homology"/>
<dbReference type="EMBL" id="CP036432">
    <property type="protein sequence ID" value="QDV86753.1"/>
    <property type="molecule type" value="Genomic_DNA"/>
</dbReference>